<name>A0A1F4U3N9_UNCSA</name>
<organism evidence="1 2">
    <name type="scientific">candidate division WOR-1 bacterium RIFOXYC2_FULL_46_14</name>
    <dbReference type="NCBI Taxonomy" id="1802587"/>
    <lineage>
        <taxon>Bacteria</taxon>
        <taxon>Bacillati</taxon>
        <taxon>Saganbacteria</taxon>
    </lineage>
</organism>
<proteinExistence type="predicted"/>
<evidence type="ECO:0000313" key="2">
    <source>
        <dbReference type="Proteomes" id="UP000179242"/>
    </source>
</evidence>
<reference evidence="1 2" key="1">
    <citation type="journal article" date="2016" name="Nat. Commun.">
        <title>Thousands of microbial genomes shed light on interconnected biogeochemical processes in an aquifer system.</title>
        <authorList>
            <person name="Anantharaman K."/>
            <person name="Brown C.T."/>
            <person name="Hug L.A."/>
            <person name="Sharon I."/>
            <person name="Castelle C.J."/>
            <person name="Probst A.J."/>
            <person name="Thomas B.C."/>
            <person name="Singh A."/>
            <person name="Wilkins M.J."/>
            <person name="Karaoz U."/>
            <person name="Brodie E.L."/>
            <person name="Williams K.H."/>
            <person name="Hubbard S.S."/>
            <person name="Banfield J.F."/>
        </authorList>
    </citation>
    <scope>NUCLEOTIDE SEQUENCE [LARGE SCALE GENOMIC DNA]</scope>
</reference>
<accession>A0A1F4U3N9</accession>
<dbReference type="Proteomes" id="UP000179242">
    <property type="component" value="Unassembled WGS sequence"/>
</dbReference>
<gene>
    <name evidence="1" type="ORF">A2438_08580</name>
</gene>
<sequence>MRYLGIAILTVFLLASASLAEINAKVGLAGGSARIDVEAVKALRADLSGSIDLGYGYNSEYGLISVGASIFKPFPLLVAGIGLTYSSYSTDVQNILGPGNVSKSGVGIRVFGRKEIRNNVYAEVGYDTRMGAMAEVGMTVRK</sequence>
<evidence type="ECO:0000313" key="1">
    <source>
        <dbReference type="EMBL" id="OGC39595.1"/>
    </source>
</evidence>
<protein>
    <submittedName>
        <fullName evidence="1">Uncharacterized protein</fullName>
    </submittedName>
</protein>
<dbReference type="EMBL" id="MEUJ01000008">
    <property type="protein sequence ID" value="OGC39595.1"/>
    <property type="molecule type" value="Genomic_DNA"/>
</dbReference>
<comment type="caution">
    <text evidence="1">The sequence shown here is derived from an EMBL/GenBank/DDBJ whole genome shotgun (WGS) entry which is preliminary data.</text>
</comment>
<dbReference type="AlphaFoldDB" id="A0A1F4U3N9"/>